<feature type="transmembrane region" description="Helical" evidence="1">
    <location>
        <begin position="81"/>
        <end position="99"/>
    </location>
</feature>
<dbReference type="Gene3D" id="1.20.1250.20">
    <property type="entry name" value="MFS general substrate transporter like domains"/>
    <property type="match status" value="2"/>
</dbReference>
<sequence>MVDDGTGSPGTSGRWGCLAGAWLLSVAANALLIVPAGILPPMMETFGTGPALTVWVVSAAFAAWALSNFGVGLAIDRTSDFAVATAATLLIAVAGVWGWQAGLDGHFWSLVSSRALAGIAIGAVWTTGANLVGRAFSHGAQGTALGVFTTSAPAGLGIGQLLGPLVAVRWGWPANFLGFGIATLCGFVLFFVGYWRTDFAEVERSVPGLTDLLGVVRQPAVAYGSVLGFLAYSLFLFFNSWMPTYLAQEFTLSLTMSSLFVALFPAVGIVSRAGGGVISDRFLDGRRRPVIRLSFLSTAPLVVGIGVTAEVGFLVALLVAAGFTVQLSIGIFYSYVREVVETTRTGTALSILVTACITGAFLTPAFTGWLIDRTGSYSSAFTFAGMLAVAGVVLSWRAPES</sequence>
<protein>
    <submittedName>
        <fullName evidence="3">Nitrate/nitrite transporter NarK</fullName>
    </submittedName>
</protein>
<feature type="transmembrane region" description="Helical" evidence="1">
    <location>
        <begin position="377"/>
        <end position="396"/>
    </location>
</feature>
<dbReference type="PANTHER" id="PTHR23527:SF1">
    <property type="entry name" value="BLL3282 PROTEIN"/>
    <property type="match status" value="1"/>
</dbReference>
<gene>
    <name evidence="3" type="ORF">SAMN05443636_1000</name>
</gene>
<feature type="transmembrane region" description="Helical" evidence="1">
    <location>
        <begin position="313"/>
        <end position="336"/>
    </location>
</feature>
<feature type="transmembrane region" description="Helical" evidence="1">
    <location>
        <begin position="290"/>
        <end position="307"/>
    </location>
</feature>
<dbReference type="InterPro" id="IPR011701">
    <property type="entry name" value="MFS"/>
</dbReference>
<dbReference type="PANTHER" id="PTHR23527">
    <property type="entry name" value="BLL3282 PROTEIN"/>
    <property type="match status" value="1"/>
</dbReference>
<dbReference type="InterPro" id="IPR036259">
    <property type="entry name" value="MFS_trans_sf"/>
</dbReference>
<feature type="transmembrane region" description="Helical" evidence="1">
    <location>
        <begin position="174"/>
        <end position="195"/>
    </location>
</feature>
<keyword evidence="1" id="KW-1133">Transmembrane helix</keyword>
<feature type="transmembrane region" description="Helical" evidence="1">
    <location>
        <begin position="21"/>
        <end position="40"/>
    </location>
</feature>
<organism evidence="3 4">
    <name type="scientific">Halobaculum gomorrense</name>
    <dbReference type="NCBI Taxonomy" id="43928"/>
    <lineage>
        <taxon>Archaea</taxon>
        <taxon>Methanobacteriati</taxon>
        <taxon>Methanobacteriota</taxon>
        <taxon>Stenosarchaea group</taxon>
        <taxon>Halobacteria</taxon>
        <taxon>Halobacteriales</taxon>
        <taxon>Haloferacaceae</taxon>
        <taxon>Halobaculum</taxon>
    </lineage>
</organism>
<evidence type="ECO:0000259" key="2">
    <source>
        <dbReference type="PROSITE" id="PS50850"/>
    </source>
</evidence>
<dbReference type="STRING" id="43928.SAMN05443636_1000"/>
<feature type="transmembrane region" description="Helical" evidence="1">
    <location>
        <begin position="220"/>
        <end position="238"/>
    </location>
</feature>
<evidence type="ECO:0000313" key="4">
    <source>
        <dbReference type="Proteomes" id="UP000184357"/>
    </source>
</evidence>
<evidence type="ECO:0000256" key="1">
    <source>
        <dbReference type="SAM" id="Phobius"/>
    </source>
</evidence>
<proteinExistence type="predicted"/>
<accession>A0A1M5MFY1</accession>
<feature type="transmembrane region" description="Helical" evidence="1">
    <location>
        <begin position="348"/>
        <end position="371"/>
    </location>
</feature>
<dbReference type="PROSITE" id="PS50850">
    <property type="entry name" value="MFS"/>
    <property type="match status" value="1"/>
</dbReference>
<dbReference type="Pfam" id="PF07690">
    <property type="entry name" value="MFS_1"/>
    <property type="match status" value="1"/>
</dbReference>
<keyword evidence="1" id="KW-0812">Transmembrane</keyword>
<feature type="transmembrane region" description="Helical" evidence="1">
    <location>
        <begin position="144"/>
        <end position="162"/>
    </location>
</feature>
<keyword evidence="4" id="KW-1185">Reference proteome</keyword>
<feature type="transmembrane region" description="Helical" evidence="1">
    <location>
        <begin position="52"/>
        <end position="74"/>
    </location>
</feature>
<dbReference type="AlphaFoldDB" id="A0A1M5MFY1"/>
<dbReference type="Proteomes" id="UP000184357">
    <property type="component" value="Unassembled WGS sequence"/>
</dbReference>
<evidence type="ECO:0000313" key="3">
    <source>
        <dbReference type="EMBL" id="SHG76156.1"/>
    </source>
</evidence>
<reference evidence="3 4" key="1">
    <citation type="submission" date="2016-11" db="EMBL/GenBank/DDBJ databases">
        <authorList>
            <person name="Jaros S."/>
            <person name="Januszkiewicz K."/>
            <person name="Wedrychowicz H."/>
        </authorList>
    </citation>
    <scope>NUCLEOTIDE SEQUENCE [LARGE SCALE GENOMIC DNA]</scope>
    <source>
        <strain evidence="3 4">DSM 9297</strain>
    </source>
</reference>
<dbReference type="InterPro" id="IPR052952">
    <property type="entry name" value="MFS-Transporter"/>
</dbReference>
<dbReference type="InterPro" id="IPR020846">
    <property type="entry name" value="MFS_dom"/>
</dbReference>
<dbReference type="OrthoDB" id="204048at2157"/>
<dbReference type="RefSeq" id="WP_073307294.1">
    <property type="nucleotide sequence ID" value="NZ_FQWV01000002.1"/>
</dbReference>
<keyword evidence="1" id="KW-0472">Membrane</keyword>
<feature type="transmembrane region" description="Helical" evidence="1">
    <location>
        <begin position="111"/>
        <end position="132"/>
    </location>
</feature>
<feature type="domain" description="Major facilitator superfamily (MFS) profile" evidence="2">
    <location>
        <begin position="1"/>
        <end position="401"/>
    </location>
</feature>
<dbReference type="GO" id="GO:0022857">
    <property type="term" value="F:transmembrane transporter activity"/>
    <property type="evidence" value="ECO:0007669"/>
    <property type="project" value="InterPro"/>
</dbReference>
<dbReference type="EMBL" id="FQWV01000002">
    <property type="protein sequence ID" value="SHG76156.1"/>
    <property type="molecule type" value="Genomic_DNA"/>
</dbReference>
<dbReference type="SUPFAM" id="SSF103473">
    <property type="entry name" value="MFS general substrate transporter"/>
    <property type="match status" value="1"/>
</dbReference>
<feature type="transmembrane region" description="Helical" evidence="1">
    <location>
        <begin position="250"/>
        <end position="270"/>
    </location>
</feature>
<name>A0A1M5MFY1_9EURY</name>